<organism evidence="1 2">
    <name type="scientific">Terriglobus saanensis (strain ATCC BAA-1853 / DSM 23119 / SP1PR4)</name>
    <dbReference type="NCBI Taxonomy" id="401053"/>
    <lineage>
        <taxon>Bacteria</taxon>
        <taxon>Pseudomonadati</taxon>
        <taxon>Acidobacteriota</taxon>
        <taxon>Terriglobia</taxon>
        <taxon>Terriglobales</taxon>
        <taxon>Acidobacteriaceae</taxon>
        <taxon>Terriglobus</taxon>
    </lineage>
</organism>
<proteinExistence type="predicted"/>
<protein>
    <submittedName>
        <fullName evidence="1">Uncharacterized protein</fullName>
    </submittedName>
</protein>
<dbReference type="Proteomes" id="UP000006844">
    <property type="component" value="Chromosome"/>
</dbReference>
<accession>E8V1R6</accession>
<gene>
    <name evidence="1" type="ordered locus">AciPR4_1525</name>
</gene>
<dbReference type="EMBL" id="CP002467">
    <property type="protein sequence ID" value="ADV82347.1"/>
    <property type="molecule type" value="Genomic_DNA"/>
</dbReference>
<keyword evidence="2" id="KW-1185">Reference proteome</keyword>
<dbReference type="AlphaFoldDB" id="E8V1R6"/>
<dbReference type="KEGG" id="tsa:AciPR4_1525"/>
<sequence length="66" mass="7617">MEYSVSARVYKTDTPENKVLGDTTCKDQACEKWACNPMCEAKMLRHISSLIWTHSFIYEEATLARN</sequence>
<name>E8V1R6_TERSS</name>
<evidence type="ECO:0000313" key="1">
    <source>
        <dbReference type="EMBL" id="ADV82347.1"/>
    </source>
</evidence>
<evidence type="ECO:0000313" key="2">
    <source>
        <dbReference type="Proteomes" id="UP000006844"/>
    </source>
</evidence>
<reference evidence="1 2" key="1">
    <citation type="journal article" date="2012" name="Stand. Genomic Sci.">
        <title>Complete genome sequence of Terriglobus saanensis type strain SP1PR4(T), an Acidobacteria from tundra soil.</title>
        <authorList>
            <person name="Rawat S.R."/>
            <person name="Mannisto M.K."/>
            <person name="Starovoytov V."/>
            <person name="Goodwin L."/>
            <person name="Nolan M."/>
            <person name="Hauser L."/>
            <person name="Land M."/>
            <person name="Davenport K.W."/>
            <person name="Woyke T."/>
            <person name="Haggblom M.M."/>
        </authorList>
    </citation>
    <scope>NUCLEOTIDE SEQUENCE</scope>
    <source>
        <strain evidence="2">ATCC BAA-1853 / DSM 23119 / SP1PR4</strain>
    </source>
</reference>
<dbReference type="HOGENOM" id="CLU_2829818_0_0_0"/>